<dbReference type="PANTHER" id="PTHR43562">
    <property type="entry name" value="NAPA-TYPE SODIUM/HYDROGEN ANTIPORTER"/>
    <property type="match status" value="1"/>
</dbReference>
<dbReference type="Proteomes" id="UP000886100">
    <property type="component" value="Unassembled WGS sequence"/>
</dbReference>
<keyword evidence="7" id="KW-0406">Ion transport</keyword>
<evidence type="ECO:0000256" key="1">
    <source>
        <dbReference type="ARBA" id="ARBA00004141"/>
    </source>
</evidence>
<dbReference type="InterPro" id="IPR006153">
    <property type="entry name" value="Cation/H_exchanger_TM"/>
</dbReference>
<keyword evidence="2" id="KW-0813">Transport</keyword>
<evidence type="ECO:0000256" key="3">
    <source>
        <dbReference type="ARBA" id="ARBA00022449"/>
    </source>
</evidence>
<feature type="region of interest" description="Disordered" evidence="10">
    <location>
        <begin position="105"/>
        <end position="128"/>
    </location>
</feature>
<feature type="transmembrane region" description="Helical" evidence="11">
    <location>
        <begin position="14"/>
        <end position="34"/>
    </location>
</feature>
<keyword evidence="6" id="KW-0915">Sodium</keyword>
<proteinExistence type="predicted"/>
<evidence type="ECO:0000256" key="4">
    <source>
        <dbReference type="ARBA" id="ARBA00022692"/>
    </source>
</evidence>
<evidence type="ECO:0000256" key="6">
    <source>
        <dbReference type="ARBA" id="ARBA00023053"/>
    </source>
</evidence>
<dbReference type="PANTHER" id="PTHR43562:SF3">
    <property type="entry name" value="SODIUM ION_PROTON EXCHANGER (EUROFUNG)"/>
    <property type="match status" value="1"/>
</dbReference>
<feature type="domain" description="Cation/H+ exchanger transmembrane" evidence="12">
    <location>
        <begin position="1"/>
        <end position="95"/>
    </location>
</feature>
<evidence type="ECO:0000259" key="12">
    <source>
        <dbReference type="Pfam" id="PF00999"/>
    </source>
</evidence>
<dbReference type="Pfam" id="PF00999">
    <property type="entry name" value="Na_H_Exchanger"/>
    <property type="match status" value="1"/>
</dbReference>
<dbReference type="GO" id="GO:0015297">
    <property type="term" value="F:antiporter activity"/>
    <property type="evidence" value="ECO:0007669"/>
    <property type="project" value="UniProtKB-KW"/>
</dbReference>
<evidence type="ECO:0000256" key="8">
    <source>
        <dbReference type="ARBA" id="ARBA00023136"/>
    </source>
</evidence>
<accession>A0A7C5J0C5</accession>
<keyword evidence="4 11" id="KW-0812">Transmembrane</keyword>
<sequence length="128" mass="13703">GLSLNLHEVDWSSAFIWSFFFLFLLAAVAGKFSGALLTREPMRQRIIIGVAMIPRGEVGLIFAELGRTSGIFDNEVYAGMIMVIAFTTLLPPFLLKILYRDGRADAGGSGVPGTKKPPGEGGLRGDGS</sequence>
<evidence type="ECO:0000313" key="13">
    <source>
        <dbReference type="EMBL" id="HHH13348.1"/>
    </source>
</evidence>
<keyword evidence="5 11" id="KW-1133">Transmembrane helix</keyword>
<gene>
    <name evidence="13" type="ORF">ENJ98_03860</name>
</gene>
<dbReference type="GO" id="GO:0016020">
    <property type="term" value="C:membrane"/>
    <property type="evidence" value="ECO:0007669"/>
    <property type="project" value="UniProtKB-SubCell"/>
</dbReference>
<evidence type="ECO:0000256" key="2">
    <source>
        <dbReference type="ARBA" id="ARBA00022448"/>
    </source>
</evidence>
<comment type="caution">
    <text evidence="13">The sequence shown here is derived from an EMBL/GenBank/DDBJ whole genome shotgun (WGS) entry which is preliminary data.</text>
</comment>
<comment type="subcellular location">
    <subcellularLocation>
        <location evidence="1">Membrane</location>
        <topology evidence="1">Multi-pass membrane protein</topology>
    </subcellularLocation>
</comment>
<feature type="non-terminal residue" evidence="13">
    <location>
        <position position="1"/>
    </location>
</feature>
<protein>
    <recommendedName>
        <fullName evidence="12">Cation/H+ exchanger transmembrane domain-containing protein</fullName>
    </recommendedName>
</protein>
<evidence type="ECO:0000256" key="9">
    <source>
        <dbReference type="ARBA" id="ARBA00023201"/>
    </source>
</evidence>
<dbReference type="AlphaFoldDB" id="A0A7C5J0C5"/>
<organism evidence="13">
    <name type="scientific">Thiolapillus brandeum</name>
    <dbReference type="NCBI Taxonomy" id="1076588"/>
    <lineage>
        <taxon>Bacteria</taxon>
        <taxon>Pseudomonadati</taxon>
        <taxon>Pseudomonadota</taxon>
        <taxon>Gammaproteobacteria</taxon>
        <taxon>Chromatiales</taxon>
        <taxon>Sedimenticolaceae</taxon>
        <taxon>Thiolapillus</taxon>
    </lineage>
</organism>
<keyword evidence="3" id="KW-0050">Antiport</keyword>
<dbReference type="GO" id="GO:1902600">
    <property type="term" value="P:proton transmembrane transport"/>
    <property type="evidence" value="ECO:0007669"/>
    <property type="project" value="InterPro"/>
</dbReference>
<evidence type="ECO:0000256" key="7">
    <source>
        <dbReference type="ARBA" id="ARBA00023065"/>
    </source>
</evidence>
<dbReference type="EMBL" id="DROM01000236">
    <property type="protein sequence ID" value="HHH13348.1"/>
    <property type="molecule type" value="Genomic_DNA"/>
</dbReference>
<dbReference type="Gene3D" id="1.20.1530.20">
    <property type="match status" value="1"/>
</dbReference>
<dbReference type="InterPro" id="IPR038770">
    <property type="entry name" value="Na+/solute_symporter_sf"/>
</dbReference>
<reference evidence="13" key="1">
    <citation type="journal article" date="2020" name="mSystems">
        <title>Genome- and Community-Level Interaction Insights into Carbon Utilization and Element Cycling Functions of Hydrothermarchaeota in Hydrothermal Sediment.</title>
        <authorList>
            <person name="Zhou Z."/>
            <person name="Liu Y."/>
            <person name="Xu W."/>
            <person name="Pan J."/>
            <person name="Luo Z.H."/>
            <person name="Li M."/>
        </authorList>
    </citation>
    <scope>NUCLEOTIDE SEQUENCE [LARGE SCALE GENOMIC DNA]</scope>
    <source>
        <strain evidence="13">HyVt-535</strain>
    </source>
</reference>
<evidence type="ECO:0000256" key="5">
    <source>
        <dbReference type="ARBA" id="ARBA00022989"/>
    </source>
</evidence>
<feature type="compositionally biased region" description="Gly residues" evidence="10">
    <location>
        <begin position="119"/>
        <end position="128"/>
    </location>
</feature>
<evidence type="ECO:0000256" key="10">
    <source>
        <dbReference type="SAM" id="MobiDB-lite"/>
    </source>
</evidence>
<name>A0A7C5J0C5_9GAMM</name>
<keyword evidence="8 11" id="KW-0472">Membrane</keyword>
<feature type="transmembrane region" description="Helical" evidence="11">
    <location>
        <begin position="77"/>
        <end position="95"/>
    </location>
</feature>
<dbReference type="GO" id="GO:0006814">
    <property type="term" value="P:sodium ion transport"/>
    <property type="evidence" value="ECO:0007669"/>
    <property type="project" value="UniProtKB-KW"/>
</dbReference>
<keyword evidence="9" id="KW-0739">Sodium transport</keyword>
<evidence type="ECO:0000256" key="11">
    <source>
        <dbReference type="SAM" id="Phobius"/>
    </source>
</evidence>
<feature type="transmembrane region" description="Helical" evidence="11">
    <location>
        <begin position="46"/>
        <end position="65"/>
    </location>
</feature>